<dbReference type="SUPFAM" id="SSF49299">
    <property type="entry name" value="PKD domain"/>
    <property type="match status" value="1"/>
</dbReference>
<dbReference type="EMBL" id="CP001706">
    <property type="protein sequence ID" value="ACV09267.1"/>
    <property type="molecule type" value="Genomic_DNA"/>
</dbReference>
<reference evidence="2 3" key="1">
    <citation type="journal article" date="2009" name="Stand. Genomic Sci.">
        <title>Complete genome sequence of Jonesia denitrificans type strain (Prevot 55134).</title>
        <authorList>
            <person name="Pukall R."/>
            <person name="Gehrich-Schroter G."/>
            <person name="Lapidus A."/>
            <person name="Nolan M."/>
            <person name="Glavina Del Rio T."/>
            <person name="Lucas S."/>
            <person name="Chen F."/>
            <person name="Tice H."/>
            <person name="Pitluck S."/>
            <person name="Cheng J.F."/>
            <person name="Copeland A."/>
            <person name="Saunders E."/>
            <person name="Brettin T."/>
            <person name="Detter J.C."/>
            <person name="Bruce D."/>
            <person name="Goodwin L."/>
            <person name="Pati A."/>
            <person name="Ivanova N."/>
            <person name="Mavromatis K."/>
            <person name="Ovchinnikova G."/>
            <person name="Chen A."/>
            <person name="Palaniappan K."/>
            <person name="Land M."/>
            <person name="Hauser L."/>
            <person name="Chang Y.J."/>
            <person name="Jeffries C.D."/>
            <person name="Chain P."/>
            <person name="Goker M."/>
            <person name="Bristow J."/>
            <person name="Eisen J.A."/>
            <person name="Markowitz V."/>
            <person name="Hugenholtz P."/>
            <person name="Kyrpides N.C."/>
            <person name="Klenk H.P."/>
            <person name="Han C."/>
        </authorList>
    </citation>
    <scope>NUCLEOTIDE SEQUENCE [LARGE SCALE GENOMIC DNA]</scope>
    <source>
        <strain evidence="3">ATCC 14870 / DSM 20603 / BCRC 15368 / CIP 55.134 / JCM 11481 / NBRC 15587 / NCTC 10816 / Prevot 55134</strain>
    </source>
</reference>
<dbReference type="InterPro" id="IPR035986">
    <property type="entry name" value="PKD_dom_sf"/>
</dbReference>
<accession>C7R5J4</accession>
<protein>
    <recommendedName>
        <fullName evidence="1">PKD domain-containing protein</fullName>
    </recommendedName>
</protein>
<proteinExistence type="predicted"/>
<gene>
    <name evidence="2" type="ordered locus">Jden_1619</name>
</gene>
<sequence length="275" mass="30008">MSLFLTLSIAVMFQIQEPYSPLPSMSDDKVRIENRQNWIGELLNDSQGGGRASGASTTYERRVPGCNGYPKLSMGCDGLRSLPAPECEHGEFVFDPATVYVRSRATNALLSQHQTRGYCPGESAEPMSSTQIVFTAADFQELPLVGSGISIEPDHEEYIIRLPVIVVTDPSPQVLETDVLGTQILVRATPETYTWEWGDKGEPTVTADPGKSYPEHTVFHEYVTLGAFTITLTTTWTGEYSIDGGSTWQPVNGTAETTDTAEPITIGERVPLLTG</sequence>
<dbReference type="PROSITE" id="PS50093">
    <property type="entry name" value="PKD"/>
    <property type="match status" value="1"/>
</dbReference>
<organism evidence="2 3">
    <name type="scientific">Jonesia denitrificans (strain ATCC 14870 / DSM 20603 / BCRC 15368 / CIP 55.134 / JCM 11481 / NBRC 15587 / NCTC 10816 / Prevot 55134)</name>
    <name type="common">Listeria denitrificans</name>
    <dbReference type="NCBI Taxonomy" id="471856"/>
    <lineage>
        <taxon>Bacteria</taxon>
        <taxon>Bacillati</taxon>
        <taxon>Actinomycetota</taxon>
        <taxon>Actinomycetes</taxon>
        <taxon>Micrococcales</taxon>
        <taxon>Jonesiaceae</taxon>
        <taxon>Jonesia</taxon>
    </lineage>
</organism>
<dbReference type="eggNOG" id="ENOG5032TWI">
    <property type="taxonomic scope" value="Bacteria"/>
</dbReference>
<dbReference type="HOGENOM" id="CLU_1053072_0_0_11"/>
<evidence type="ECO:0000313" key="3">
    <source>
        <dbReference type="Proteomes" id="UP000000628"/>
    </source>
</evidence>
<dbReference type="KEGG" id="jde:Jden_1619"/>
<dbReference type="STRING" id="471856.Jden_1619"/>
<evidence type="ECO:0000313" key="2">
    <source>
        <dbReference type="EMBL" id="ACV09267.1"/>
    </source>
</evidence>
<dbReference type="Proteomes" id="UP000000628">
    <property type="component" value="Chromosome"/>
</dbReference>
<dbReference type="InterPro" id="IPR000601">
    <property type="entry name" value="PKD_dom"/>
</dbReference>
<evidence type="ECO:0000259" key="1">
    <source>
        <dbReference type="PROSITE" id="PS50093"/>
    </source>
</evidence>
<dbReference type="AlphaFoldDB" id="C7R5J4"/>
<name>C7R5J4_JONDD</name>
<keyword evidence="3" id="KW-1185">Reference proteome</keyword>
<feature type="domain" description="PKD" evidence="1">
    <location>
        <begin position="189"/>
        <end position="235"/>
    </location>
</feature>